<gene>
    <name evidence="1" type="ORF">KS419_23360</name>
</gene>
<evidence type="ECO:0008006" key="3">
    <source>
        <dbReference type="Google" id="ProtNLM"/>
    </source>
</evidence>
<protein>
    <recommendedName>
        <fullName evidence="3">Thiamin pyrophosphokinase</fullName>
    </recommendedName>
</protein>
<dbReference type="EMBL" id="JAHQCS010000184">
    <property type="protein sequence ID" value="MBU9714688.1"/>
    <property type="molecule type" value="Genomic_DNA"/>
</dbReference>
<organism evidence="1 2">
    <name type="scientific">Evansella tamaricis</name>
    <dbReference type="NCBI Taxonomy" id="2069301"/>
    <lineage>
        <taxon>Bacteria</taxon>
        <taxon>Bacillati</taxon>
        <taxon>Bacillota</taxon>
        <taxon>Bacilli</taxon>
        <taxon>Bacillales</taxon>
        <taxon>Bacillaceae</taxon>
        <taxon>Evansella</taxon>
    </lineage>
</organism>
<dbReference type="NCBIfam" id="NF040608">
    <property type="entry name" value="division_SteA"/>
    <property type="match status" value="1"/>
</dbReference>
<accession>A0ABS6JM04</accession>
<reference evidence="1 2" key="1">
    <citation type="submission" date="2021-06" db="EMBL/GenBank/DDBJ databases">
        <title>Bacillus sp. RD4P76, an endophyte from a halophyte.</title>
        <authorList>
            <person name="Sun J.-Q."/>
        </authorList>
    </citation>
    <scope>NUCLEOTIDE SEQUENCE [LARGE SCALE GENOMIC DNA]</scope>
    <source>
        <strain evidence="1 2">CGMCC 1.15917</strain>
    </source>
</reference>
<proteinExistence type="predicted"/>
<dbReference type="RefSeq" id="WP_217069466.1">
    <property type="nucleotide sequence ID" value="NZ_JAHQCS010000184.1"/>
</dbReference>
<sequence length="351" mass="39627">MNRIKGEAYFGKSTKKLLHIIPKGAIIILEHEDIDIVAAEEMVRKGVKAVINTKISVTGKIPRSGVDHLLHFGIPVFDLDQPKMKLGNLLDITVIEDKLFQRKGQDWVLVGDLVPYTLDFFQKKISEGRLNYPELYKHFVANSFNFAEKEMELFLKFINQLPILPEIKGKNVFIIARGASLEEDIRMARPLLKNPDCVVLAVDGASVLLSEYNIKPEYIIGDMDSIPEDVTKYQCRFISHSYLNGTSPGQERLKKLSIESEAIPFPGLSEDLAIMLAYVSQAQHIYTIGCRTSVVELVEKGRKGMGSTLLTRMYVGDKVSDIKQIHRLVSLSKIPFFYDQSMNYDDGVSNK</sequence>
<evidence type="ECO:0000313" key="2">
    <source>
        <dbReference type="Proteomes" id="UP000784880"/>
    </source>
</evidence>
<evidence type="ECO:0000313" key="1">
    <source>
        <dbReference type="EMBL" id="MBU9714688.1"/>
    </source>
</evidence>
<dbReference type="Proteomes" id="UP000784880">
    <property type="component" value="Unassembled WGS sequence"/>
</dbReference>
<name>A0ABS6JM04_9BACI</name>
<keyword evidence="2" id="KW-1185">Reference proteome</keyword>
<comment type="caution">
    <text evidence="1">The sequence shown here is derived from an EMBL/GenBank/DDBJ whole genome shotgun (WGS) entry which is preliminary data.</text>
</comment>
<dbReference type="InterPro" id="IPR047795">
    <property type="entry name" value="Put_SteA-like"/>
</dbReference>